<evidence type="ECO:0008006" key="4">
    <source>
        <dbReference type="Google" id="ProtNLM"/>
    </source>
</evidence>
<feature type="signal peptide" evidence="1">
    <location>
        <begin position="1"/>
        <end position="20"/>
    </location>
</feature>
<dbReference type="eggNOG" id="COG3291">
    <property type="taxonomic scope" value="Bacteria"/>
</dbReference>
<dbReference type="EMBL" id="CAIT01000009">
    <property type="protein sequence ID" value="CCH55891.1"/>
    <property type="molecule type" value="Genomic_DNA"/>
</dbReference>
<keyword evidence="1" id="KW-0732">Signal</keyword>
<dbReference type="Proteomes" id="UP000009309">
    <property type="component" value="Unassembled WGS sequence"/>
</dbReference>
<protein>
    <recommendedName>
        <fullName evidence="4">Gliding motility-associated C-terminal domain-containing protein</fullName>
    </recommendedName>
</protein>
<dbReference type="STRING" id="1185876.BN8_05188"/>
<sequence length="754" mass="79109">MLRLLLAQLLMGLAISVSSAQTIKVASIHHSRLDAGSDDKGYTLNGATMIKTALPKLTNTANFGPGGKVPYSLSITHTFTASGSITATSLAPFDILFIGPTFGGSFPVTQAEQIAIKAWSAQPGKVVILAEQPANYPVTAYYGYTLREGNTDPTTVRPGDSVTKLFTGVFGEATSMTQGGTSQGYFSTDCFSTVIATNADDKPTIIFASATRDVLIADTDFFTIVGNTMSEGPVIDPTNDTDKFWGNLWAWAVNEVVKPGAVSNPVAASVTPACSGTNGTITFTSPVGNTSDGQAYQYSINGSTYQTNPTFTNVPTGTYTISSRTSSACPVTSGGTVTVKGPPDAPGLGALIQPGCGATTGTISLTGLPASGNYVLTRTPGGLIPSATSGTTYTDKEVGQGGYSYMVTNADGCSSPASALINIVASQAPQILRVQLQLPSCGKANGEVIVTARGEGSLTYSLDGINFSSQPVFKNLTPAKYLLTVRDANSCSSTQALELIQPPLPSIAAVNVVVTSCGGANGAISLTVTGGVKPLGYSLDSTTFQPNGSFTNLRSGTYRAIVKDSVGCTSGVTIPIAPSQSPTIDSVRTSQTACGEQTGELTMYARAASAMMYSLDSVYFQNQPFFARLKADRYAVYVKDALGCITKTMAQVEEDCSASVSMPSAFSPNQDGLNNNWTIHFRPARVTIMNLTIFNRWGEVVYNRKEFELSSGDPLWDGTINGQIAPAGVFAYHLDVQFDPQRLSRYSGTVQLIR</sequence>
<feature type="chain" id="PRO_5003659135" description="Gliding motility-associated C-terminal domain-containing protein" evidence="1">
    <location>
        <begin position="21"/>
        <end position="754"/>
    </location>
</feature>
<comment type="caution">
    <text evidence="2">The sequence shown here is derived from an EMBL/GenBank/DDBJ whole genome shotgun (WGS) entry which is preliminary data.</text>
</comment>
<accession>I2GPR3</accession>
<keyword evidence="3" id="KW-1185">Reference proteome</keyword>
<proteinExistence type="predicted"/>
<dbReference type="InterPro" id="IPR026341">
    <property type="entry name" value="T9SS_type_B"/>
</dbReference>
<name>I2GPR3_9BACT</name>
<dbReference type="eggNOG" id="COG1361">
    <property type="taxonomic scope" value="Bacteria"/>
</dbReference>
<evidence type="ECO:0000313" key="3">
    <source>
        <dbReference type="Proteomes" id="UP000009309"/>
    </source>
</evidence>
<reference evidence="2 3" key="1">
    <citation type="journal article" date="2012" name="J. Bacteriol.">
        <title>Genome Sequence of the Filamentous Bacterium Fibrisoma limi BUZ 3T.</title>
        <authorList>
            <person name="Filippini M."/>
            <person name="Qi W."/>
            <person name="Jaenicke S."/>
            <person name="Goesmann A."/>
            <person name="Smits T.H."/>
            <person name="Bagheri H.C."/>
        </authorList>
    </citation>
    <scope>NUCLEOTIDE SEQUENCE [LARGE SCALE GENOMIC DNA]</scope>
    <source>
        <strain evidence="3">BUZ 3T</strain>
    </source>
</reference>
<dbReference type="AlphaFoldDB" id="I2GPR3"/>
<evidence type="ECO:0000256" key="1">
    <source>
        <dbReference type="SAM" id="SignalP"/>
    </source>
</evidence>
<dbReference type="RefSeq" id="WP_009284456.1">
    <property type="nucleotide sequence ID" value="NZ_CAIT01000009.1"/>
</dbReference>
<evidence type="ECO:0000313" key="2">
    <source>
        <dbReference type="EMBL" id="CCH55891.1"/>
    </source>
</evidence>
<dbReference type="Pfam" id="PF13585">
    <property type="entry name" value="CHU_C"/>
    <property type="match status" value="1"/>
</dbReference>
<organism evidence="2 3">
    <name type="scientific">Fibrisoma limi BUZ 3</name>
    <dbReference type="NCBI Taxonomy" id="1185876"/>
    <lineage>
        <taxon>Bacteria</taxon>
        <taxon>Pseudomonadati</taxon>
        <taxon>Bacteroidota</taxon>
        <taxon>Cytophagia</taxon>
        <taxon>Cytophagales</taxon>
        <taxon>Spirosomataceae</taxon>
        <taxon>Fibrisoma</taxon>
    </lineage>
</organism>
<gene>
    <name evidence="2" type="ORF">BN8_05188</name>
</gene>
<dbReference type="OrthoDB" id="7794186at2"/>
<dbReference type="NCBIfam" id="TIGR04131">
    <property type="entry name" value="Bac_Flav_CTERM"/>
    <property type="match status" value="1"/>
</dbReference>